<dbReference type="AlphaFoldDB" id="A0A3E2DNR0"/>
<evidence type="ECO:0000256" key="1">
    <source>
        <dbReference type="ARBA" id="ARBA00001933"/>
    </source>
</evidence>
<comment type="cofactor">
    <cofactor evidence="1">
        <name>pyridoxal 5'-phosphate</name>
        <dbReference type="ChEBI" id="CHEBI:597326"/>
    </cofactor>
</comment>
<proteinExistence type="predicted"/>
<feature type="domain" description="Alanine racemase N-terminal" evidence="4">
    <location>
        <begin position="13"/>
        <end position="227"/>
    </location>
</feature>
<keyword evidence="3" id="KW-0413">Isomerase</keyword>
<sequence length="362" mass="38608">MNGPTPRLEIFADRIHDNARAIVHQCADHGIQVAAVTKVLHAHPALLRALDDTGITMLADSRLQNLRRIAETGTSLPTLLLRAPGRHDIDAAVQLADISLNSSLITMTALSDAAVRAGTRHGVIIMVDVGDLREGVWPDHLVEVVSAAAKLPGIDVRGVGTNLACYGGVQPSAENMTRLVQLRDLAREATGLELGLISGGNSANLPLMMSGDMPSEINNLRIGEAIILGRNTLDRSPWPGTCQDTIQVVSEIIELERKPSIPLGRTGEDAFGQHVTFTDRGVRLRAICNLGRQDVNPSDLTPIDPGHIVLGASSDHLIVDVTDSGSPVEIGTEVRFRPTYAGLLATATSSAVWKEAATPHRL</sequence>
<dbReference type="Proteomes" id="UP000259211">
    <property type="component" value="Unassembled WGS sequence"/>
</dbReference>
<dbReference type="GO" id="GO:0030170">
    <property type="term" value="F:pyridoxal phosphate binding"/>
    <property type="evidence" value="ECO:0007669"/>
    <property type="project" value="TreeGrafter"/>
</dbReference>
<dbReference type="PANTHER" id="PTHR30511">
    <property type="entry name" value="ALANINE RACEMASE"/>
    <property type="match status" value="1"/>
</dbReference>
<dbReference type="CDD" id="cd06815">
    <property type="entry name" value="PLPDE_III_AR_like_1"/>
    <property type="match status" value="1"/>
</dbReference>
<protein>
    <submittedName>
        <fullName evidence="5">Amino-acid racemase</fullName>
    </submittedName>
</protein>
<dbReference type="GO" id="GO:0008784">
    <property type="term" value="F:alanine racemase activity"/>
    <property type="evidence" value="ECO:0007669"/>
    <property type="project" value="TreeGrafter"/>
</dbReference>
<dbReference type="Gene3D" id="3.20.20.10">
    <property type="entry name" value="Alanine racemase"/>
    <property type="match status" value="1"/>
</dbReference>
<evidence type="ECO:0000313" key="5">
    <source>
        <dbReference type="EMBL" id="RFT47022.1"/>
    </source>
</evidence>
<evidence type="ECO:0000259" key="4">
    <source>
        <dbReference type="Pfam" id="PF01168"/>
    </source>
</evidence>
<dbReference type="SUPFAM" id="SSF51419">
    <property type="entry name" value="PLP-binding barrel"/>
    <property type="match status" value="1"/>
</dbReference>
<reference evidence="5 6" key="1">
    <citation type="submission" date="2017-07" db="EMBL/GenBank/DDBJ databases">
        <authorList>
            <person name="Sun Z.S."/>
            <person name="Albrecht U."/>
            <person name="Echele G."/>
            <person name="Lee C.C."/>
        </authorList>
    </citation>
    <scope>NUCLEOTIDE SEQUENCE [LARGE SCALE GENOMIC DNA]</scope>
    <source>
        <strain evidence="5 6">P16-029</strain>
    </source>
</reference>
<dbReference type="EMBL" id="NOWI01000001">
    <property type="protein sequence ID" value="RFT47022.1"/>
    <property type="molecule type" value="Genomic_DNA"/>
</dbReference>
<accession>A0A3E2DNR0</accession>
<dbReference type="InterPro" id="IPR029066">
    <property type="entry name" value="PLP-binding_barrel"/>
</dbReference>
<dbReference type="RefSeq" id="WP_065673303.1">
    <property type="nucleotide sequence ID" value="NZ_AP024308.1"/>
</dbReference>
<gene>
    <name evidence="5" type="ORF">CHT91_01570</name>
</gene>
<comment type="caution">
    <text evidence="5">The sequence shown here is derived from an EMBL/GenBank/DDBJ whole genome shotgun (WGS) entry which is preliminary data.</text>
</comment>
<dbReference type="InterPro" id="IPR001608">
    <property type="entry name" value="Ala_racemase_N"/>
</dbReference>
<organism evidence="5 6">
    <name type="scientific">Cutibacterium avidum</name>
    <dbReference type="NCBI Taxonomy" id="33010"/>
    <lineage>
        <taxon>Bacteria</taxon>
        <taxon>Bacillati</taxon>
        <taxon>Actinomycetota</taxon>
        <taxon>Actinomycetes</taxon>
        <taxon>Propionibacteriales</taxon>
        <taxon>Propionibacteriaceae</taxon>
        <taxon>Cutibacterium</taxon>
    </lineage>
</organism>
<evidence type="ECO:0000256" key="3">
    <source>
        <dbReference type="ARBA" id="ARBA00023235"/>
    </source>
</evidence>
<evidence type="ECO:0000256" key="2">
    <source>
        <dbReference type="ARBA" id="ARBA00022898"/>
    </source>
</evidence>
<keyword evidence="2" id="KW-0663">Pyridoxal phosphate</keyword>
<dbReference type="PANTHER" id="PTHR30511:SF3">
    <property type="entry name" value="LYSINE RACEMASE"/>
    <property type="match status" value="1"/>
</dbReference>
<dbReference type="GO" id="GO:0005829">
    <property type="term" value="C:cytosol"/>
    <property type="evidence" value="ECO:0007669"/>
    <property type="project" value="TreeGrafter"/>
</dbReference>
<name>A0A3E2DNR0_9ACTN</name>
<evidence type="ECO:0000313" key="6">
    <source>
        <dbReference type="Proteomes" id="UP000259211"/>
    </source>
</evidence>
<dbReference type="InterPro" id="IPR000821">
    <property type="entry name" value="Ala_racemase"/>
</dbReference>
<dbReference type="Pfam" id="PF01168">
    <property type="entry name" value="Ala_racemase_N"/>
    <property type="match status" value="1"/>
</dbReference>